<dbReference type="NCBIfam" id="TIGR00176">
    <property type="entry name" value="mobB"/>
    <property type="match status" value="1"/>
</dbReference>
<dbReference type="GO" id="GO:0006777">
    <property type="term" value="P:Mo-molybdopterin cofactor biosynthetic process"/>
    <property type="evidence" value="ECO:0007669"/>
    <property type="project" value="InterPro"/>
</dbReference>
<dbReference type="PANTHER" id="PTHR40072:SF1">
    <property type="entry name" value="MOLYBDOPTERIN-GUANINE DINUCLEOTIDE BIOSYNTHESIS ADAPTER PROTEIN"/>
    <property type="match status" value="1"/>
</dbReference>
<feature type="domain" description="Molybdopterin-guanine dinucleotide biosynthesis protein B (MobB)" evidence="1">
    <location>
        <begin position="3"/>
        <end position="107"/>
    </location>
</feature>
<dbReference type="Gene3D" id="3.40.50.300">
    <property type="entry name" value="P-loop containing nucleotide triphosphate hydrolases"/>
    <property type="match status" value="1"/>
</dbReference>
<accession>A0A1G9DPB6</accession>
<dbReference type="InterPro" id="IPR052539">
    <property type="entry name" value="MGD_biosynthesis_adapter"/>
</dbReference>
<sequence>MKILQITGFKNSGKTTTVNRMVQYLKRQGHKVAVIKNHHRDDVHDATTDTGKFIESGSDFTMLNTPGTVMTVENKEPDLKQQIEDFSERVDFILIEGYKDEGYPKIFMEYSFKSGHTNLNNIGLRNVLKTFDIRYDEETIMTWFKEWSMDE</sequence>
<evidence type="ECO:0000313" key="3">
    <source>
        <dbReference type="Proteomes" id="UP000199008"/>
    </source>
</evidence>
<dbReference type="AlphaFoldDB" id="A0A1G9DPB6"/>
<proteinExistence type="predicted"/>
<dbReference type="InterPro" id="IPR004435">
    <property type="entry name" value="MobB_dom"/>
</dbReference>
<dbReference type="STRING" id="576118.SAMN05216216_10689"/>
<evidence type="ECO:0000313" key="2">
    <source>
        <dbReference type="EMBL" id="SDK65699.1"/>
    </source>
</evidence>
<keyword evidence="3" id="KW-1185">Reference proteome</keyword>
<dbReference type="PANTHER" id="PTHR40072">
    <property type="entry name" value="MOLYBDOPTERIN-GUANINE DINUCLEOTIDE BIOSYNTHESIS ADAPTER PROTEIN-RELATED"/>
    <property type="match status" value="1"/>
</dbReference>
<dbReference type="SUPFAM" id="SSF52540">
    <property type="entry name" value="P-loop containing nucleoside triphosphate hydrolases"/>
    <property type="match status" value="1"/>
</dbReference>
<reference evidence="3" key="1">
    <citation type="submission" date="2016-10" db="EMBL/GenBank/DDBJ databases">
        <authorList>
            <person name="Varghese N."/>
            <person name="Submissions S."/>
        </authorList>
    </citation>
    <scope>NUCLEOTIDE SEQUENCE [LARGE SCALE GENOMIC DNA]</scope>
    <source>
        <strain evidence="3">CGMCC 1.8895</strain>
    </source>
</reference>
<dbReference type="Proteomes" id="UP000199008">
    <property type="component" value="Unassembled WGS sequence"/>
</dbReference>
<dbReference type="Pfam" id="PF03205">
    <property type="entry name" value="MobB"/>
    <property type="match status" value="1"/>
</dbReference>
<gene>
    <name evidence="2" type="ORF">SAMN05216216_10689</name>
</gene>
<protein>
    <submittedName>
        <fullName evidence="2">Molybdopterin-guanine dinucleotide biosynthesis protein B</fullName>
    </submittedName>
</protein>
<dbReference type="OrthoDB" id="9786803at2"/>
<evidence type="ECO:0000259" key="1">
    <source>
        <dbReference type="Pfam" id="PF03205"/>
    </source>
</evidence>
<dbReference type="InterPro" id="IPR027417">
    <property type="entry name" value="P-loop_NTPase"/>
</dbReference>
<dbReference type="RefSeq" id="WP_092985462.1">
    <property type="nucleotide sequence ID" value="NZ_FNFY01000006.1"/>
</dbReference>
<name>A0A1G9DPB6_9BACL</name>
<dbReference type="GO" id="GO:0005525">
    <property type="term" value="F:GTP binding"/>
    <property type="evidence" value="ECO:0007669"/>
    <property type="project" value="InterPro"/>
</dbReference>
<organism evidence="2 3">
    <name type="scientific">Lacicoccus qingdaonensis</name>
    <dbReference type="NCBI Taxonomy" id="576118"/>
    <lineage>
        <taxon>Bacteria</taxon>
        <taxon>Bacillati</taxon>
        <taxon>Bacillota</taxon>
        <taxon>Bacilli</taxon>
        <taxon>Bacillales</taxon>
        <taxon>Salinicoccaceae</taxon>
        <taxon>Lacicoccus</taxon>
    </lineage>
</organism>
<dbReference type="EMBL" id="FNFY01000006">
    <property type="protein sequence ID" value="SDK65699.1"/>
    <property type="molecule type" value="Genomic_DNA"/>
</dbReference>